<evidence type="ECO:0000313" key="3">
    <source>
        <dbReference type="Proteomes" id="UP000000600"/>
    </source>
</evidence>
<dbReference type="Gene3D" id="1.10.238.10">
    <property type="entry name" value="EF-hand"/>
    <property type="match status" value="1"/>
</dbReference>
<dbReference type="InParanoid" id="A0CAS0"/>
<dbReference type="EMBL" id="CT868055">
    <property type="protein sequence ID" value="CAK67887.1"/>
    <property type="molecule type" value="Genomic_DNA"/>
</dbReference>
<organism evidence="2 3">
    <name type="scientific">Paramecium tetraurelia</name>
    <dbReference type="NCBI Taxonomy" id="5888"/>
    <lineage>
        <taxon>Eukaryota</taxon>
        <taxon>Sar</taxon>
        <taxon>Alveolata</taxon>
        <taxon>Ciliophora</taxon>
        <taxon>Intramacronucleata</taxon>
        <taxon>Oligohymenophorea</taxon>
        <taxon>Peniculida</taxon>
        <taxon>Parameciidae</taxon>
        <taxon>Paramecium</taxon>
    </lineage>
</organism>
<accession>A0CAS0</accession>
<dbReference type="SUPFAM" id="SSF47473">
    <property type="entry name" value="EF-hand"/>
    <property type="match status" value="1"/>
</dbReference>
<feature type="coiled-coil region" evidence="1">
    <location>
        <begin position="280"/>
        <end position="307"/>
    </location>
</feature>
<dbReference type="KEGG" id="ptm:GSPATT00036668001"/>
<reference evidence="2 3" key="1">
    <citation type="journal article" date="2006" name="Nature">
        <title>Global trends of whole-genome duplications revealed by the ciliate Paramecium tetraurelia.</title>
        <authorList>
            <consortium name="Genoscope"/>
            <person name="Aury J.-M."/>
            <person name="Jaillon O."/>
            <person name="Duret L."/>
            <person name="Noel B."/>
            <person name="Jubin C."/>
            <person name="Porcel B.M."/>
            <person name="Segurens B."/>
            <person name="Daubin V."/>
            <person name="Anthouard V."/>
            <person name="Aiach N."/>
            <person name="Arnaiz O."/>
            <person name="Billaut A."/>
            <person name="Beisson J."/>
            <person name="Blanc I."/>
            <person name="Bouhouche K."/>
            <person name="Camara F."/>
            <person name="Duharcourt S."/>
            <person name="Guigo R."/>
            <person name="Gogendeau D."/>
            <person name="Katinka M."/>
            <person name="Keller A.-M."/>
            <person name="Kissmehl R."/>
            <person name="Klotz C."/>
            <person name="Koll F."/>
            <person name="Le Moue A."/>
            <person name="Lepere C."/>
            <person name="Malinsky S."/>
            <person name="Nowacki M."/>
            <person name="Nowak J.K."/>
            <person name="Plattner H."/>
            <person name="Poulain J."/>
            <person name="Ruiz F."/>
            <person name="Serrano V."/>
            <person name="Zagulski M."/>
            <person name="Dessen P."/>
            <person name="Betermier M."/>
            <person name="Weissenbach J."/>
            <person name="Scarpelli C."/>
            <person name="Schachter V."/>
            <person name="Sperling L."/>
            <person name="Meyer E."/>
            <person name="Cohen J."/>
            <person name="Wincker P."/>
        </authorList>
    </citation>
    <scope>NUCLEOTIDE SEQUENCE [LARGE SCALE GENOMIC DNA]</scope>
    <source>
        <strain evidence="2 3">Stock d4-2</strain>
    </source>
</reference>
<dbReference type="Proteomes" id="UP000000600">
    <property type="component" value="Unassembled WGS sequence"/>
</dbReference>
<evidence type="ECO:0000313" key="2">
    <source>
        <dbReference type="EMBL" id="CAK67887.1"/>
    </source>
</evidence>
<dbReference type="AlphaFoldDB" id="A0CAS0"/>
<name>A0CAS0_PARTE</name>
<keyword evidence="1" id="KW-0175">Coiled coil</keyword>
<dbReference type="InterPro" id="IPR011992">
    <property type="entry name" value="EF-hand-dom_pair"/>
</dbReference>
<proteinExistence type="predicted"/>
<evidence type="ECO:0008006" key="4">
    <source>
        <dbReference type="Google" id="ProtNLM"/>
    </source>
</evidence>
<sequence>MITTIKTNNKKIERDLAHLLKALASWEIHIENYRIAETEHHHFDIQLAFEQLDKLGRGYITKKKFHDFLTEGQVHCSFKEWEFLHSYCFKIDDVNLETFINFILPQSSQKKTTPSVKESTNQVMAQWNREFILRFFERIIISTRELNQLKYELHQWVYYDIHEIWKVISIKYPTKKTGYLAEDSIRDLIEQYGFHFSREEFQALIKILKCEQHQDYLTQKQLYSLISPPVFLVSNSYLQEETTDSKKQKESQTYDHQKYRKGFDLIREERPKSLFDSNYMDKLREHYKQHKLENQNYESDLRNQTLQFNNYFSSNYSQLQQSLYRVDTVYNQYGGRIRYYE</sequence>
<gene>
    <name evidence="2" type="ORF">GSPATT00036668001</name>
</gene>
<dbReference type="GeneID" id="5021069"/>
<dbReference type="OrthoDB" id="298414at2759"/>
<dbReference type="RefSeq" id="XP_001435284.1">
    <property type="nucleotide sequence ID" value="XM_001435247.1"/>
</dbReference>
<dbReference type="OMA" id="WEIHIEN"/>
<keyword evidence="3" id="KW-1185">Reference proteome</keyword>
<evidence type="ECO:0000256" key="1">
    <source>
        <dbReference type="SAM" id="Coils"/>
    </source>
</evidence>
<protein>
    <recommendedName>
        <fullName evidence="4">EF-hand domain-containing protein</fullName>
    </recommendedName>
</protein>
<dbReference type="HOGENOM" id="CLU_814978_0_0_1"/>